<feature type="compositionally biased region" description="Pro residues" evidence="1">
    <location>
        <begin position="70"/>
        <end position="81"/>
    </location>
</feature>
<dbReference type="Proteomes" id="UP000654075">
    <property type="component" value="Unassembled WGS sequence"/>
</dbReference>
<gene>
    <name evidence="2" type="ORF">PGLA1383_LOCUS36837</name>
</gene>
<accession>A0A813FZU1</accession>
<sequence length="284" mass="30842">AKAPMSSKLVLDYCRQLLSQKDKDALDNGDKHIAFWAAQKCLEHFRDKDKIRAASKAGSPKGCAASPLPTEAPPSPAPKSPAPKSRQQASGAARARPRPASRSTAIARGCKVSEQPESVIAVVEPPEDQDADPRSLAAFFEIYRTMVCRRPEDDSQGETDKEGAQAEVSQASQAATKSSMTNADSKRSLATWGEAKTVVPPLSPGLAAWQSPRNPWHWPRKGKLPPMEATVLALLQGSPPPTEVNHEEAIAAKRALNHPVIREPRRTPVRVKVPEARLGRELKR</sequence>
<comment type="caution">
    <text evidence="2">The sequence shown here is derived from an EMBL/GenBank/DDBJ whole genome shotgun (WGS) entry which is preliminary data.</text>
</comment>
<feature type="non-terminal residue" evidence="2">
    <location>
        <position position="284"/>
    </location>
</feature>
<name>A0A813FZU1_POLGL</name>
<feature type="compositionally biased region" description="Low complexity" evidence="1">
    <location>
        <begin position="82"/>
        <end position="108"/>
    </location>
</feature>
<evidence type="ECO:0000256" key="1">
    <source>
        <dbReference type="SAM" id="MobiDB-lite"/>
    </source>
</evidence>
<evidence type="ECO:0000313" key="2">
    <source>
        <dbReference type="EMBL" id="CAE8619245.1"/>
    </source>
</evidence>
<feature type="region of interest" description="Disordered" evidence="1">
    <location>
        <begin position="52"/>
        <end position="133"/>
    </location>
</feature>
<evidence type="ECO:0000313" key="3">
    <source>
        <dbReference type="Proteomes" id="UP000654075"/>
    </source>
</evidence>
<proteinExistence type="predicted"/>
<keyword evidence="3" id="KW-1185">Reference proteome</keyword>
<organism evidence="2 3">
    <name type="scientific">Polarella glacialis</name>
    <name type="common">Dinoflagellate</name>
    <dbReference type="NCBI Taxonomy" id="89957"/>
    <lineage>
        <taxon>Eukaryota</taxon>
        <taxon>Sar</taxon>
        <taxon>Alveolata</taxon>
        <taxon>Dinophyceae</taxon>
        <taxon>Suessiales</taxon>
        <taxon>Suessiaceae</taxon>
        <taxon>Polarella</taxon>
    </lineage>
</organism>
<reference evidence="2" key="1">
    <citation type="submission" date="2021-02" db="EMBL/GenBank/DDBJ databases">
        <authorList>
            <person name="Dougan E. K."/>
            <person name="Rhodes N."/>
            <person name="Thang M."/>
            <person name="Chan C."/>
        </authorList>
    </citation>
    <scope>NUCLEOTIDE SEQUENCE</scope>
</reference>
<dbReference type="EMBL" id="CAJNNV010026907">
    <property type="protein sequence ID" value="CAE8619245.1"/>
    <property type="molecule type" value="Genomic_DNA"/>
</dbReference>
<feature type="compositionally biased region" description="Low complexity" evidence="1">
    <location>
        <begin position="165"/>
        <end position="175"/>
    </location>
</feature>
<dbReference type="AlphaFoldDB" id="A0A813FZU1"/>
<feature type="region of interest" description="Disordered" evidence="1">
    <location>
        <begin position="150"/>
        <end position="222"/>
    </location>
</feature>
<protein>
    <submittedName>
        <fullName evidence="2">Uncharacterized protein</fullName>
    </submittedName>
</protein>
<feature type="compositionally biased region" description="Basic and acidic residues" evidence="1">
    <location>
        <begin position="150"/>
        <end position="164"/>
    </location>
</feature>